<dbReference type="AlphaFoldDB" id="A0A6A8GZA3"/>
<dbReference type="EMBL" id="WKOD01000006">
    <property type="protein sequence ID" value="MSA68107.1"/>
    <property type="molecule type" value="Genomic_DNA"/>
</dbReference>
<reference evidence="1" key="1">
    <citation type="journal article" date="2019" name="Nat. Med.">
        <title>A library of human gut bacterial isolates paired with longitudinal multiomics data enables mechanistic microbiome research.</title>
        <authorList>
            <person name="Poyet M."/>
            <person name="Groussin M."/>
            <person name="Gibbons S.M."/>
            <person name="Avila-Pacheco J."/>
            <person name="Jiang X."/>
            <person name="Kearney S.M."/>
            <person name="Perrotta A.R."/>
            <person name="Berdy B."/>
            <person name="Zhao S."/>
            <person name="Lieberman T.D."/>
            <person name="Swanson P.K."/>
            <person name="Smith M."/>
            <person name="Roesemann S."/>
            <person name="Alexander J.E."/>
            <person name="Rich S.A."/>
            <person name="Livny J."/>
            <person name="Vlamakis H."/>
            <person name="Clish C."/>
            <person name="Bullock K."/>
            <person name="Deik A."/>
            <person name="Scott J."/>
            <person name="Pierce K.A."/>
            <person name="Xavier R.J."/>
            <person name="Alm E.J."/>
        </authorList>
    </citation>
    <scope>NUCLEOTIDE SEQUENCE</scope>
    <source>
        <strain evidence="1">BIOML-A18</strain>
    </source>
</reference>
<proteinExistence type="predicted"/>
<comment type="caution">
    <text evidence="1">The sequence shown here is derived from an EMBL/GenBank/DDBJ whole genome shotgun (WGS) entry which is preliminary data.</text>
</comment>
<name>A0A6A8GZA3_9LACO</name>
<gene>
    <name evidence="1" type="ORF">GKC89_03065</name>
</gene>
<sequence>MIGTIFNTAMIFCGSLLGTLFKKGMASKYHDILMQGLGLAVVALGLNTTIQHMPNSRYPVLFILSLAIGGVVGTFLDLEGRFSSLVEKHSNGQAAQGISTGILLFCIGTLSILGPVNAALNHDYTYLFTNGMLDGVTSTVLASGYGICIAACAPVLFCWQGSIYLLAKLCATAISTTLLTELSIVGGILILASGINILGLKKISIMNLLPSLLIPPIGLLFL</sequence>
<dbReference type="PANTHER" id="PTHR36111">
    <property type="entry name" value="INNER MEMBRANE PROTEIN-RELATED"/>
    <property type="match status" value="1"/>
</dbReference>
<evidence type="ECO:0000313" key="1">
    <source>
        <dbReference type="EMBL" id="MSA68107.1"/>
    </source>
</evidence>
<organism evidence="1">
    <name type="scientific">Ligilactobacillus ruminis</name>
    <dbReference type="NCBI Taxonomy" id="1623"/>
    <lineage>
        <taxon>Bacteria</taxon>
        <taxon>Bacillati</taxon>
        <taxon>Bacillota</taxon>
        <taxon>Bacilli</taxon>
        <taxon>Lactobacillales</taxon>
        <taxon>Lactobacillaceae</taxon>
        <taxon>Ligilactobacillus</taxon>
    </lineage>
</organism>
<dbReference type="InterPro" id="IPR007563">
    <property type="entry name" value="DUF554"/>
</dbReference>
<dbReference type="RefSeq" id="WP_154236770.1">
    <property type="nucleotide sequence ID" value="NZ_JAQDYK010000005.1"/>
</dbReference>
<accession>A0A6A8GZA3</accession>
<dbReference type="Pfam" id="PF04474">
    <property type="entry name" value="DUF554"/>
    <property type="match status" value="1"/>
</dbReference>
<dbReference type="PANTHER" id="PTHR36111:SF2">
    <property type="entry name" value="INNER MEMBRANE PROTEIN"/>
    <property type="match status" value="1"/>
</dbReference>
<protein>
    <submittedName>
        <fullName evidence="1">DUF554 family protein</fullName>
    </submittedName>
</protein>